<dbReference type="Pfam" id="PF01321">
    <property type="entry name" value="Creatinase_N"/>
    <property type="match status" value="1"/>
</dbReference>
<gene>
    <name evidence="8" type="ORF">E0485_14775</name>
</gene>
<comment type="cofactor">
    <cofactor evidence="1">
        <name>Mn(2+)</name>
        <dbReference type="ChEBI" id="CHEBI:29035"/>
    </cofactor>
</comment>
<dbReference type="SUPFAM" id="SSF53092">
    <property type="entry name" value="Creatinase/prolidase N-terminal domain"/>
    <property type="match status" value="1"/>
</dbReference>
<reference evidence="8 9" key="1">
    <citation type="submission" date="2019-03" db="EMBL/GenBank/DDBJ databases">
        <authorList>
            <person name="Kim M.K.M."/>
        </authorList>
    </citation>
    <scope>NUCLEOTIDE SEQUENCE [LARGE SCALE GENOMIC DNA]</scope>
    <source>
        <strain evidence="8 9">18JY21-1</strain>
    </source>
</reference>
<dbReference type="PANTHER" id="PTHR46112">
    <property type="entry name" value="AMINOPEPTIDASE"/>
    <property type="match status" value="1"/>
</dbReference>
<comment type="similarity">
    <text evidence="2 5">Belongs to the peptidase M24B family.</text>
</comment>
<dbReference type="AlphaFoldDB" id="A0A4R4E8I8"/>
<evidence type="ECO:0000313" key="8">
    <source>
        <dbReference type="EMBL" id="TCZ76104.1"/>
    </source>
</evidence>
<evidence type="ECO:0000256" key="1">
    <source>
        <dbReference type="ARBA" id="ARBA00001936"/>
    </source>
</evidence>
<proteinExistence type="inferred from homology"/>
<evidence type="ECO:0000259" key="7">
    <source>
        <dbReference type="Pfam" id="PF01321"/>
    </source>
</evidence>
<dbReference type="PANTHER" id="PTHR46112:SF3">
    <property type="entry name" value="AMINOPEPTIDASE YPDF"/>
    <property type="match status" value="1"/>
</dbReference>
<sequence length="355" mass="39309">MDQLTRLRERFAALGIDGMLITSPTNRRYMTDFTGTAGMVLISKDDAKLLVDTRYVEQAMAQAVQFDVIQYKDSRVPYETVSAEANRMGITKLGFEQNFLTFSAYTKYQEQIKAELVPTDEAVEHLRMIKTTDEIAKLRTAAQIVDYAFSQIVEFIRPGVTEKAVANHLEFTMRQQGAESSSFDIIVASGYRSALPHGVASDKEIASGEMVTLDFGATYKGYRSDLTRTVAVGDPGEQLKEIYQIVLDAELTTIETLRAGISCKEVDDMAHEFISKRGYGPYFGHGTGHGIGLDIHEEPFFATRSVKKLEAGMVMTVEPGIYIPKLGGVRIEDDVLITTTGNEVITSAPKQLITL</sequence>
<dbReference type="InterPro" id="IPR000994">
    <property type="entry name" value="Pept_M24"/>
</dbReference>
<dbReference type="InterPro" id="IPR001131">
    <property type="entry name" value="Peptidase_M24B_aminopep-P_CS"/>
</dbReference>
<dbReference type="Gene3D" id="3.90.230.10">
    <property type="entry name" value="Creatinase/methionine aminopeptidase superfamily"/>
    <property type="match status" value="1"/>
</dbReference>
<dbReference type="InterPro" id="IPR036005">
    <property type="entry name" value="Creatinase/aminopeptidase-like"/>
</dbReference>
<evidence type="ECO:0000256" key="4">
    <source>
        <dbReference type="ARBA" id="ARBA00022801"/>
    </source>
</evidence>
<dbReference type="OrthoDB" id="9806388at2"/>
<organism evidence="8 9">
    <name type="scientific">Paenibacillus albiflavus</name>
    <dbReference type="NCBI Taxonomy" id="2545760"/>
    <lineage>
        <taxon>Bacteria</taxon>
        <taxon>Bacillati</taxon>
        <taxon>Bacillota</taxon>
        <taxon>Bacilli</taxon>
        <taxon>Bacillales</taxon>
        <taxon>Paenibacillaceae</taxon>
        <taxon>Paenibacillus</taxon>
    </lineage>
</organism>
<dbReference type="RefSeq" id="WP_132418830.1">
    <property type="nucleotide sequence ID" value="NZ_SKFG01000014.1"/>
</dbReference>
<evidence type="ECO:0000256" key="3">
    <source>
        <dbReference type="ARBA" id="ARBA00022723"/>
    </source>
</evidence>
<dbReference type="FunFam" id="3.90.230.10:FF:000014">
    <property type="entry name" value="Aminopeptidase P family protein"/>
    <property type="match status" value="1"/>
</dbReference>
<dbReference type="InterPro" id="IPR000587">
    <property type="entry name" value="Creatinase_N"/>
</dbReference>
<dbReference type="Gene3D" id="3.40.350.10">
    <property type="entry name" value="Creatinase/prolidase N-terminal domain"/>
    <property type="match status" value="1"/>
</dbReference>
<dbReference type="PROSITE" id="PS00491">
    <property type="entry name" value="PROLINE_PEPTIDASE"/>
    <property type="match status" value="1"/>
</dbReference>
<evidence type="ECO:0000313" key="9">
    <source>
        <dbReference type="Proteomes" id="UP000295418"/>
    </source>
</evidence>
<evidence type="ECO:0000256" key="5">
    <source>
        <dbReference type="RuleBase" id="RU000590"/>
    </source>
</evidence>
<comment type="caution">
    <text evidence="8">The sequence shown here is derived from an EMBL/GenBank/DDBJ whole genome shotgun (WGS) entry which is preliminary data.</text>
</comment>
<evidence type="ECO:0000256" key="2">
    <source>
        <dbReference type="ARBA" id="ARBA00008766"/>
    </source>
</evidence>
<keyword evidence="8" id="KW-0645">Protease</keyword>
<keyword evidence="8" id="KW-0031">Aminopeptidase</keyword>
<protein>
    <submittedName>
        <fullName evidence="8">Aminopeptidase P family protein</fullName>
    </submittedName>
</protein>
<keyword evidence="3 5" id="KW-0479">Metal-binding</keyword>
<dbReference type="Pfam" id="PF00557">
    <property type="entry name" value="Peptidase_M24"/>
    <property type="match status" value="1"/>
</dbReference>
<dbReference type="GO" id="GO:0004177">
    <property type="term" value="F:aminopeptidase activity"/>
    <property type="evidence" value="ECO:0007669"/>
    <property type="project" value="UniProtKB-KW"/>
</dbReference>
<feature type="domain" description="Creatinase N-terminal" evidence="7">
    <location>
        <begin position="4"/>
        <end position="129"/>
    </location>
</feature>
<dbReference type="GO" id="GO:0046872">
    <property type="term" value="F:metal ion binding"/>
    <property type="evidence" value="ECO:0007669"/>
    <property type="project" value="UniProtKB-KW"/>
</dbReference>
<dbReference type="SUPFAM" id="SSF55920">
    <property type="entry name" value="Creatinase/aminopeptidase"/>
    <property type="match status" value="1"/>
</dbReference>
<feature type="domain" description="Peptidase M24" evidence="6">
    <location>
        <begin position="137"/>
        <end position="338"/>
    </location>
</feature>
<dbReference type="Proteomes" id="UP000295418">
    <property type="component" value="Unassembled WGS sequence"/>
</dbReference>
<accession>A0A4R4E8I8</accession>
<dbReference type="InterPro" id="IPR029149">
    <property type="entry name" value="Creatin/AminoP/Spt16_N"/>
</dbReference>
<name>A0A4R4E8I8_9BACL</name>
<dbReference type="CDD" id="cd01092">
    <property type="entry name" value="APP-like"/>
    <property type="match status" value="1"/>
</dbReference>
<dbReference type="InterPro" id="IPR050659">
    <property type="entry name" value="Peptidase_M24B"/>
</dbReference>
<keyword evidence="9" id="KW-1185">Reference proteome</keyword>
<keyword evidence="4" id="KW-0378">Hydrolase</keyword>
<dbReference type="EMBL" id="SKFG01000014">
    <property type="protein sequence ID" value="TCZ76104.1"/>
    <property type="molecule type" value="Genomic_DNA"/>
</dbReference>
<evidence type="ECO:0000259" key="6">
    <source>
        <dbReference type="Pfam" id="PF00557"/>
    </source>
</evidence>